<dbReference type="AlphaFoldDB" id="A0A0V1D4W7"/>
<evidence type="ECO:0000313" key="3">
    <source>
        <dbReference type="Proteomes" id="UP000054653"/>
    </source>
</evidence>
<dbReference type="Proteomes" id="UP000054653">
    <property type="component" value="Unassembled WGS sequence"/>
</dbReference>
<keyword evidence="3" id="KW-1185">Reference proteome</keyword>
<feature type="transmembrane region" description="Helical" evidence="1">
    <location>
        <begin position="46"/>
        <end position="65"/>
    </location>
</feature>
<reference evidence="2 3" key="1">
    <citation type="submission" date="2015-01" db="EMBL/GenBank/DDBJ databases">
        <title>Evolution of Trichinella species and genotypes.</title>
        <authorList>
            <person name="Korhonen P.K."/>
            <person name="Edoardo P."/>
            <person name="Giuseppe L.R."/>
            <person name="Gasser R.B."/>
        </authorList>
    </citation>
    <scope>NUCLEOTIDE SEQUENCE [LARGE SCALE GENOMIC DNA]</scope>
    <source>
        <strain evidence="2">ISS120</strain>
    </source>
</reference>
<accession>A0A0V1D4W7</accession>
<sequence>MRKQGASGRCCIQRCAKRKLKALNKSIFQFVISPNRVHLSGEDDRIFNLHLLMAFNFIIYCTGISNLRKPAFTATCALSVFYANLAANDVRRMNNGAFNAMTDEEEQ</sequence>
<dbReference type="EMBL" id="JYDI01000041">
    <property type="protein sequence ID" value="KRY56586.1"/>
    <property type="molecule type" value="Genomic_DNA"/>
</dbReference>
<gene>
    <name evidence="2" type="ORF">T03_17266</name>
</gene>
<keyword evidence="1" id="KW-0472">Membrane</keyword>
<proteinExistence type="predicted"/>
<keyword evidence="1" id="KW-1133">Transmembrane helix</keyword>
<evidence type="ECO:0000256" key="1">
    <source>
        <dbReference type="SAM" id="Phobius"/>
    </source>
</evidence>
<protein>
    <submittedName>
        <fullName evidence="2">Uncharacterized protein</fullName>
    </submittedName>
</protein>
<comment type="caution">
    <text evidence="2">The sequence shown here is derived from an EMBL/GenBank/DDBJ whole genome shotgun (WGS) entry which is preliminary data.</text>
</comment>
<feature type="transmembrane region" description="Helical" evidence="1">
    <location>
        <begin position="71"/>
        <end position="87"/>
    </location>
</feature>
<organism evidence="2 3">
    <name type="scientific">Trichinella britovi</name>
    <name type="common">Parasitic roundworm</name>
    <dbReference type="NCBI Taxonomy" id="45882"/>
    <lineage>
        <taxon>Eukaryota</taxon>
        <taxon>Metazoa</taxon>
        <taxon>Ecdysozoa</taxon>
        <taxon>Nematoda</taxon>
        <taxon>Enoplea</taxon>
        <taxon>Dorylaimia</taxon>
        <taxon>Trichinellida</taxon>
        <taxon>Trichinellidae</taxon>
        <taxon>Trichinella</taxon>
    </lineage>
</organism>
<keyword evidence="1" id="KW-0812">Transmembrane</keyword>
<evidence type="ECO:0000313" key="2">
    <source>
        <dbReference type="EMBL" id="KRY56586.1"/>
    </source>
</evidence>
<name>A0A0V1D4W7_TRIBR</name>